<reference evidence="1" key="1">
    <citation type="submission" date="2022-06" db="EMBL/GenBank/DDBJ databases">
        <authorList>
            <person name="Legras J.-L."/>
            <person name="Devillers H."/>
            <person name="Grondin C."/>
        </authorList>
    </citation>
    <scope>NUCLEOTIDE SEQUENCE</scope>
    <source>
        <strain evidence="1">CLIB 1444</strain>
    </source>
</reference>
<evidence type="ECO:0000313" key="1">
    <source>
        <dbReference type="EMBL" id="CAH6719960.1"/>
    </source>
</evidence>
<dbReference type="EMBL" id="CALSDN010000003">
    <property type="protein sequence ID" value="CAH6719960.1"/>
    <property type="molecule type" value="Genomic_DNA"/>
</dbReference>
<evidence type="ECO:0000313" key="2">
    <source>
        <dbReference type="Proteomes" id="UP001152531"/>
    </source>
</evidence>
<gene>
    <name evidence="1" type="ORF">CLIB1444_03S01310</name>
</gene>
<dbReference type="Proteomes" id="UP001152531">
    <property type="component" value="Unassembled WGS sequence"/>
</dbReference>
<proteinExistence type="predicted"/>
<keyword evidence="2" id="KW-1185">Reference proteome</keyword>
<organism evidence="1 2">
    <name type="scientific">[Candida] jaroonii</name>
    <dbReference type="NCBI Taxonomy" id="467808"/>
    <lineage>
        <taxon>Eukaryota</taxon>
        <taxon>Fungi</taxon>
        <taxon>Dikarya</taxon>
        <taxon>Ascomycota</taxon>
        <taxon>Saccharomycotina</taxon>
        <taxon>Pichiomycetes</taxon>
        <taxon>Debaryomycetaceae</taxon>
        <taxon>Yamadazyma</taxon>
    </lineage>
</organism>
<accession>A0ACA9Y6E0</accession>
<sequence>MGTFGPNVFDDDSACEALDSLPEEVIEKFTQSFRTVLEKDYIEYEEGQAVLAYSMVVLGLIDDQNIGKRKDKQLDPFYKERLLTVVNKNKDFWSSSDQTAVVGDCVKCLVKLKRPEVSEVSELWHEGGSPEEWVALVDGIINDLSQFFTK</sequence>
<comment type="caution">
    <text evidence="1">The sequence shown here is derived from an EMBL/GenBank/DDBJ whole genome shotgun (WGS) entry which is preliminary data.</text>
</comment>
<protein>
    <submittedName>
        <fullName evidence="1">Uncharacterized protein</fullName>
    </submittedName>
</protein>
<name>A0ACA9Y6E0_9ASCO</name>